<dbReference type="InterPro" id="IPR020568">
    <property type="entry name" value="Ribosomal_Su5_D2-typ_SF"/>
</dbReference>
<dbReference type="GO" id="GO:0016114">
    <property type="term" value="P:terpenoid biosynthetic process"/>
    <property type="evidence" value="ECO:0007669"/>
    <property type="project" value="UniProtKB-UniRule"/>
</dbReference>
<keyword evidence="14" id="KW-1185">Reference proteome</keyword>
<gene>
    <name evidence="10" type="primary">ispE</name>
    <name evidence="13" type="ORF">SAMN05421665_2229</name>
</gene>
<dbReference type="HAMAP" id="MF_00061">
    <property type="entry name" value="IspE"/>
    <property type="match status" value="1"/>
</dbReference>
<dbReference type="GO" id="GO:0050515">
    <property type="term" value="F:4-(cytidine 5'-diphospho)-2-C-methyl-D-erythritol kinase activity"/>
    <property type="evidence" value="ECO:0007669"/>
    <property type="project" value="UniProtKB-UniRule"/>
</dbReference>
<proteinExistence type="inferred from homology"/>
<feature type="active site" evidence="10">
    <location>
        <position position="21"/>
    </location>
</feature>
<dbReference type="GO" id="GO:0005524">
    <property type="term" value="F:ATP binding"/>
    <property type="evidence" value="ECO:0007669"/>
    <property type="project" value="UniProtKB-UniRule"/>
</dbReference>
<sequence>MRGAPPFGLPVATIRASAPAKVNLTLHVTGQREDGYHLLDSLVVFAGVADQLSASIAPDLRISVTGPFSVGVPTDHTNLMMRAAEVLRVARGVTKGASLTLEKHLPHAAGIGSGSSDAATTLAMLAELWGVAPLPAMTPEVVALGADVPVCVSSPRPLRMSGIGDVLSPVAELPSCALVLVRPPVEVPTGPVFQGLATKQGSPMTPLPAALDYDGFVRWLMAQRNDLQAPAEAIAPQITEAIAKLRSLPAVSVAGMSGSGATCFGLVKDMATARQVARIIQVAKMDWWVAPAEIL</sequence>
<dbReference type="Pfam" id="PF08544">
    <property type="entry name" value="GHMP_kinases_C"/>
    <property type="match status" value="1"/>
</dbReference>
<feature type="active site" evidence="10">
    <location>
        <position position="147"/>
    </location>
</feature>
<dbReference type="NCBIfam" id="TIGR00154">
    <property type="entry name" value="ispE"/>
    <property type="match status" value="1"/>
</dbReference>
<comment type="catalytic activity">
    <reaction evidence="10">
        <text>4-CDP-2-C-methyl-D-erythritol + ATP = 4-CDP-2-C-methyl-D-erythritol 2-phosphate + ADP + H(+)</text>
        <dbReference type="Rhea" id="RHEA:18437"/>
        <dbReference type="ChEBI" id="CHEBI:15378"/>
        <dbReference type="ChEBI" id="CHEBI:30616"/>
        <dbReference type="ChEBI" id="CHEBI:57823"/>
        <dbReference type="ChEBI" id="CHEBI:57919"/>
        <dbReference type="ChEBI" id="CHEBI:456216"/>
        <dbReference type="EC" id="2.7.1.148"/>
    </reaction>
</comment>
<evidence type="ECO:0000256" key="3">
    <source>
        <dbReference type="ARBA" id="ARBA00017473"/>
    </source>
</evidence>
<evidence type="ECO:0000256" key="2">
    <source>
        <dbReference type="ARBA" id="ARBA00012052"/>
    </source>
</evidence>
<comment type="similarity">
    <text evidence="1 10">Belongs to the GHMP kinase family. IspE subfamily.</text>
</comment>
<dbReference type="UniPathway" id="UPA00056">
    <property type="reaction ID" value="UER00094"/>
</dbReference>
<dbReference type="PANTHER" id="PTHR43527:SF2">
    <property type="entry name" value="4-DIPHOSPHOCYTIDYL-2-C-METHYL-D-ERYTHRITOL KINASE, CHLOROPLASTIC"/>
    <property type="match status" value="1"/>
</dbReference>
<dbReference type="SUPFAM" id="SSF54211">
    <property type="entry name" value="Ribosomal protein S5 domain 2-like"/>
    <property type="match status" value="1"/>
</dbReference>
<evidence type="ECO:0000256" key="4">
    <source>
        <dbReference type="ARBA" id="ARBA00022679"/>
    </source>
</evidence>
<evidence type="ECO:0000256" key="6">
    <source>
        <dbReference type="ARBA" id="ARBA00022777"/>
    </source>
</evidence>
<organism evidence="13 14">
    <name type="scientific">Yoonia rosea</name>
    <dbReference type="NCBI Taxonomy" id="287098"/>
    <lineage>
        <taxon>Bacteria</taxon>
        <taxon>Pseudomonadati</taxon>
        <taxon>Pseudomonadota</taxon>
        <taxon>Alphaproteobacteria</taxon>
        <taxon>Rhodobacterales</taxon>
        <taxon>Paracoccaceae</taxon>
        <taxon>Yoonia</taxon>
    </lineage>
</organism>
<evidence type="ECO:0000259" key="12">
    <source>
        <dbReference type="Pfam" id="PF08544"/>
    </source>
</evidence>
<evidence type="ECO:0000256" key="10">
    <source>
        <dbReference type="HAMAP-Rule" id="MF_00061"/>
    </source>
</evidence>
<comment type="pathway">
    <text evidence="10">Isoprenoid biosynthesis; isopentenyl diphosphate biosynthesis via DXP pathway; isopentenyl diphosphate from 1-deoxy-D-xylulose 5-phosphate: step 3/6.</text>
</comment>
<feature type="domain" description="GHMP kinase C-terminal" evidence="12">
    <location>
        <begin position="221"/>
        <end position="280"/>
    </location>
</feature>
<evidence type="ECO:0000313" key="13">
    <source>
        <dbReference type="EMBL" id="SIT86122.1"/>
    </source>
</evidence>
<name>A0A1R3X6Q7_9RHOB</name>
<dbReference type="Proteomes" id="UP000186997">
    <property type="component" value="Unassembled WGS sequence"/>
</dbReference>
<dbReference type="Pfam" id="PF00288">
    <property type="entry name" value="GHMP_kinases_N"/>
    <property type="match status" value="1"/>
</dbReference>
<keyword evidence="7 10" id="KW-0067">ATP-binding</keyword>
<keyword evidence="4 10" id="KW-0808">Transferase</keyword>
<dbReference type="InterPro" id="IPR006204">
    <property type="entry name" value="GHMP_kinase_N_dom"/>
</dbReference>
<evidence type="ECO:0000256" key="8">
    <source>
        <dbReference type="ARBA" id="ARBA00023229"/>
    </source>
</evidence>
<evidence type="ECO:0000313" key="14">
    <source>
        <dbReference type="Proteomes" id="UP000186997"/>
    </source>
</evidence>
<dbReference type="GO" id="GO:0019288">
    <property type="term" value="P:isopentenyl diphosphate biosynthetic process, methylerythritol 4-phosphate pathway"/>
    <property type="evidence" value="ECO:0007669"/>
    <property type="project" value="UniProtKB-UniRule"/>
</dbReference>
<keyword evidence="8 10" id="KW-0414">Isoprene biosynthesis</keyword>
<accession>A0A1R3X6Q7</accession>
<dbReference type="AlphaFoldDB" id="A0A1R3X6Q7"/>
<dbReference type="InterPro" id="IPR013750">
    <property type="entry name" value="GHMP_kinase_C_dom"/>
</dbReference>
<dbReference type="Gene3D" id="3.30.70.890">
    <property type="entry name" value="GHMP kinase, C-terminal domain"/>
    <property type="match status" value="1"/>
</dbReference>
<dbReference type="NCBIfam" id="NF011202">
    <property type="entry name" value="PRK14608.1"/>
    <property type="match status" value="1"/>
</dbReference>
<keyword evidence="5 10" id="KW-0547">Nucleotide-binding</keyword>
<dbReference type="EC" id="2.7.1.148" evidence="2 10"/>
<dbReference type="SUPFAM" id="SSF55060">
    <property type="entry name" value="GHMP Kinase, C-terminal domain"/>
    <property type="match status" value="1"/>
</dbReference>
<feature type="binding site" evidence="10">
    <location>
        <begin position="106"/>
        <end position="116"/>
    </location>
    <ligand>
        <name>ATP</name>
        <dbReference type="ChEBI" id="CHEBI:30616"/>
    </ligand>
</feature>
<dbReference type="STRING" id="287098.SAMN05421665_2229"/>
<evidence type="ECO:0000256" key="7">
    <source>
        <dbReference type="ARBA" id="ARBA00022840"/>
    </source>
</evidence>
<evidence type="ECO:0000256" key="5">
    <source>
        <dbReference type="ARBA" id="ARBA00022741"/>
    </source>
</evidence>
<dbReference type="InterPro" id="IPR036554">
    <property type="entry name" value="GHMP_kinase_C_sf"/>
</dbReference>
<dbReference type="EMBL" id="FTPR01000001">
    <property type="protein sequence ID" value="SIT86122.1"/>
    <property type="molecule type" value="Genomic_DNA"/>
</dbReference>
<reference evidence="14" key="1">
    <citation type="submission" date="2017-01" db="EMBL/GenBank/DDBJ databases">
        <authorList>
            <person name="Varghese N."/>
            <person name="Submissions S."/>
        </authorList>
    </citation>
    <scope>NUCLEOTIDE SEQUENCE [LARGE SCALE GENOMIC DNA]</scope>
    <source>
        <strain evidence="14">DSM 29591</strain>
    </source>
</reference>
<dbReference type="Gene3D" id="3.30.230.10">
    <property type="match status" value="1"/>
</dbReference>
<keyword evidence="6 10" id="KW-0418">Kinase</keyword>
<evidence type="ECO:0000256" key="9">
    <source>
        <dbReference type="ARBA" id="ARBA00032554"/>
    </source>
</evidence>
<feature type="domain" description="GHMP kinase N-terminal" evidence="11">
    <location>
        <begin position="78"/>
        <end position="147"/>
    </location>
</feature>
<dbReference type="InterPro" id="IPR004424">
    <property type="entry name" value="IspE"/>
</dbReference>
<dbReference type="InterPro" id="IPR014721">
    <property type="entry name" value="Ribsml_uS5_D2-typ_fold_subgr"/>
</dbReference>
<evidence type="ECO:0000256" key="1">
    <source>
        <dbReference type="ARBA" id="ARBA00009684"/>
    </source>
</evidence>
<evidence type="ECO:0000259" key="11">
    <source>
        <dbReference type="Pfam" id="PF00288"/>
    </source>
</evidence>
<dbReference type="PANTHER" id="PTHR43527">
    <property type="entry name" value="4-DIPHOSPHOCYTIDYL-2-C-METHYL-D-ERYTHRITOL KINASE, CHLOROPLASTIC"/>
    <property type="match status" value="1"/>
</dbReference>
<comment type="function">
    <text evidence="10">Catalyzes the phosphorylation of the position 2 hydroxy group of 4-diphosphocytidyl-2C-methyl-D-erythritol.</text>
</comment>
<protein>
    <recommendedName>
        <fullName evidence="3 10">4-diphosphocytidyl-2-C-methyl-D-erythritol kinase</fullName>
        <shortName evidence="10">CMK</shortName>
        <ecNumber evidence="2 10">2.7.1.148</ecNumber>
    </recommendedName>
    <alternativeName>
        <fullName evidence="9 10">4-(cytidine-5'-diphospho)-2-C-methyl-D-erythritol kinase</fullName>
    </alternativeName>
</protein>
<dbReference type="PIRSF" id="PIRSF010376">
    <property type="entry name" value="IspE"/>
    <property type="match status" value="1"/>
</dbReference>